<evidence type="ECO:0000313" key="2">
    <source>
        <dbReference type="Proteomes" id="UP000799755"/>
    </source>
</evidence>
<protein>
    <submittedName>
        <fullName evidence="1">Uncharacterized protein</fullName>
    </submittedName>
</protein>
<organism evidence="1 2">
    <name type="scientific">Lindgomyces ingoldianus</name>
    <dbReference type="NCBI Taxonomy" id="673940"/>
    <lineage>
        <taxon>Eukaryota</taxon>
        <taxon>Fungi</taxon>
        <taxon>Dikarya</taxon>
        <taxon>Ascomycota</taxon>
        <taxon>Pezizomycotina</taxon>
        <taxon>Dothideomycetes</taxon>
        <taxon>Pleosporomycetidae</taxon>
        <taxon>Pleosporales</taxon>
        <taxon>Lindgomycetaceae</taxon>
        <taxon>Lindgomyces</taxon>
    </lineage>
</organism>
<proteinExistence type="predicted"/>
<reference evidence="1" key="1">
    <citation type="journal article" date="2020" name="Stud. Mycol.">
        <title>101 Dothideomycetes genomes: a test case for predicting lifestyles and emergence of pathogens.</title>
        <authorList>
            <person name="Haridas S."/>
            <person name="Albert R."/>
            <person name="Binder M."/>
            <person name="Bloem J."/>
            <person name="Labutti K."/>
            <person name="Salamov A."/>
            <person name="Andreopoulos B."/>
            <person name="Baker S."/>
            <person name="Barry K."/>
            <person name="Bills G."/>
            <person name="Bluhm B."/>
            <person name="Cannon C."/>
            <person name="Castanera R."/>
            <person name="Culley D."/>
            <person name="Daum C."/>
            <person name="Ezra D."/>
            <person name="Gonzalez J."/>
            <person name="Henrissat B."/>
            <person name="Kuo A."/>
            <person name="Liang C."/>
            <person name="Lipzen A."/>
            <person name="Lutzoni F."/>
            <person name="Magnuson J."/>
            <person name="Mondo S."/>
            <person name="Nolan M."/>
            <person name="Ohm R."/>
            <person name="Pangilinan J."/>
            <person name="Park H.-J."/>
            <person name="Ramirez L."/>
            <person name="Alfaro M."/>
            <person name="Sun H."/>
            <person name="Tritt A."/>
            <person name="Yoshinaga Y."/>
            <person name="Zwiers L.-H."/>
            <person name="Turgeon B."/>
            <person name="Goodwin S."/>
            <person name="Spatafora J."/>
            <person name="Crous P."/>
            <person name="Grigoriev I."/>
        </authorList>
    </citation>
    <scope>NUCLEOTIDE SEQUENCE</scope>
    <source>
        <strain evidence="1">ATCC 200398</strain>
    </source>
</reference>
<accession>A0ACB6QB41</accession>
<comment type="caution">
    <text evidence="1">The sequence shown here is derived from an EMBL/GenBank/DDBJ whole genome shotgun (WGS) entry which is preliminary data.</text>
</comment>
<dbReference type="EMBL" id="MU003551">
    <property type="protein sequence ID" value="KAF2463370.1"/>
    <property type="molecule type" value="Genomic_DNA"/>
</dbReference>
<sequence length="241" mass="25399">MEPPSNPAFLNAKYPALSPTTRTRFEEALIESSIPPPSYNMVVDPHDPIPNLSNPYDPGEDKDEDDEDEESDIPDITINAATQIRGHGNIISMPPMDSAKIAGMLYTMLNGCPPPQPRPQPQSHAQGPLAQGQASSASNANTQSPGQTRQTFSLGKPFQKINITVNCGATIIGDRNIVGPGLGEIARQISTGNRNPGQAAPLPPSSRTSSLEGENTGIRAKRKAEGDADGAPGAKKGNSSE</sequence>
<dbReference type="Proteomes" id="UP000799755">
    <property type="component" value="Unassembled WGS sequence"/>
</dbReference>
<gene>
    <name evidence="1" type="ORF">BDR25DRAFT_397207</name>
</gene>
<keyword evidence="2" id="KW-1185">Reference proteome</keyword>
<name>A0ACB6QB41_9PLEO</name>
<evidence type="ECO:0000313" key="1">
    <source>
        <dbReference type="EMBL" id="KAF2463370.1"/>
    </source>
</evidence>